<dbReference type="InterPro" id="IPR006120">
    <property type="entry name" value="Resolvase_HTH_dom"/>
</dbReference>
<evidence type="ECO:0000256" key="5">
    <source>
        <dbReference type="ARBA" id="ARBA00023172"/>
    </source>
</evidence>
<evidence type="ECO:0000313" key="10">
    <source>
        <dbReference type="Proteomes" id="UP000321567"/>
    </source>
</evidence>
<dbReference type="InterPro" id="IPR006119">
    <property type="entry name" value="Resolv_N"/>
</dbReference>
<evidence type="ECO:0000313" key="9">
    <source>
        <dbReference type="EMBL" id="GEO81531.1"/>
    </source>
</evidence>
<dbReference type="CDD" id="cd03768">
    <property type="entry name" value="SR_ResInv"/>
    <property type="match status" value="1"/>
</dbReference>
<keyword evidence="4" id="KW-0238">DNA-binding</keyword>
<evidence type="ECO:0000259" key="8">
    <source>
        <dbReference type="PROSITE" id="PS51736"/>
    </source>
</evidence>
<keyword evidence="3" id="KW-0230">DNA invertase</keyword>
<dbReference type="OrthoDB" id="9800103at2"/>
<dbReference type="Pfam" id="PF02796">
    <property type="entry name" value="HTH_7"/>
    <property type="match status" value="1"/>
</dbReference>
<keyword evidence="2" id="KW-0229">DNA integration</keyword>
<comment type="similarity">
    <text evidence="1">Belongs to the site-specific recombinase resolvase family.</text>
</comment>
<reference evidence="9 10" key="1">
    <citation type="submission" date="2019-07" db="EMBL/GenBank/DDBJ databases">
        <title>Whole genome shotgun sequence of Rhodospirillum oryzae NBRC 107573.</title>
        <authorList>
            <person name="Hosoyama A."/>
            <person name="Uohara A."/>
            <person name="Ohji S."/>
            <person name="Ichikawa N."/>
        </authorList>
    </citation>
    <scope>NUCLEOTIDE SEQUENCE [LARGE SCALE GENOMIC DNA]</scope>
    <source>
        <strain evidence="9 10">NBRC 107573</strain>
    </source>
</reference>
<dbReference type="Gene3D" id="3.40.50.1390">
    <property type="entry name" value="Resolvase, N-terminal catalytic domain"/>
    <property type="match status" value="1"/>
</dbReference>
<feature type="domain" description="Resolvase/invertase-type recombinase catalytic" evidence="8">
    <location>
        <begin position="1"/>
        <end position="134"/>
    </location>
</feature>
<evidence type="ECO:0000256" key="2">
    <source>
        <dbReference type="ARBA" id="ARBA00022908"/>
    </source>
</evidence>
<dbReference type="FunFam" id="3.40.50.1390:FF:000001">
    <property type="entry name" value="DNA recombinase"/>
    <property type="match status" value="1"/>
</dbReference>
<evidence type="ECO:0000256" key="6">
    <source>
        <dbReference type="PIRSR" id="PIRSR606118-50"/>
    </source>
</evidence>
<dbReference type="GO" id="GO:0015074">
    <property type="term" value="P:DNA integration"/>
    <property type="evidence" value="ECO:0007669"/>
    <property type="project" value="UniProtKB-KW"/>
</dbReference>
<sequence>MLVGYARVSTQEQDLALQRDALMAAGCEKLFTEKASGAQRDRPQLGAALEYMRDGDTLVVWKLDRLARSLKQLIETVEDLGSRGIGFRSLTEAIDTQTTGGRLVFHIFAALAEFERGIIRDRTRAGLEAARARGRVGGRPPALTAKDLTVAKALLRDPDISVEEVARRLGVASSTLYRHLPKARSAVLGTET</sequence>
<name>A0A512H7W7_9PROT</name>
<dbReference type="EMBL" id="BJZO01000039">
    <property type="protein sequence ID" value="GEO81531.1"/>
    <property type="molecule type" value="Genomic_DNA"/>
</dbReference>
<dbReference type="SUPFAM" id="SSF53041">
    <property type="entry name" value="Resolvase-like"/>
    <property type="match status" value="1"/>
</dbReference>
<dbReference type="PANTHER" id="PTHR30461">
    <property type="entry name" value="DNA-INVERTASE FROM LAMBDOID PROPHAGE"/>
    <property type="match status" value="1"/>
</dbReference>
<dbReference type="GO" id="GO:0003677">
    <property type="term" value="F:DNA binding"/>
    <property type="evidence" value="ECO:0007669"/>
    <property type="project" value="UniProtKB-KW"/>
</dbReference>
<dbReference type="PROSITE" id="PS00397">
    <property type="entry name" value="RECOMBINASES_1"/>
    <property type="match status" value="1"/>
</dbReference>
<dbReference type="PROSITE" id="PS51736">
    <property type="entry name" value="RECOMBINASES_3"/>
    <property type="match status" value="1"/>
</dbReference>
<dbReference type="Gene3D" id="1.10.10.60">
    <property type="entry name" value="Homeodomain-like"/>
    <property type="match status" value="1"/>
</dbReference>
<dbReference type="GO" id="GO:0000150">
    <property type="term" value="F:DNA strand exchange activity"/>
    <property type="evidence" value="ECO:0007669"/>
    <property type="project" value="UniProtKB-KW"/>
</dbReference>
<dbReference type="SUPFAM" id="SSF46689">
    <property type="entry name" value="Homeodomain-like"/>
    <property type="match status" value="1"/>
</dbReference>
<dbReference type="PANTHER" id="PTHR30461:SF2">
    <property type="entry name" value="SERINE RECOMBINASE PINE-RELATED"/>
    <property type="match status" value="1"/>
</dbReference>
<evidence type="ECO:0000256" key="7">
    <source>
        <dbReference type="PROSITE-ProRule" id="PRU10137"/>
    </source>
</evidence>
<accession>A0A512H7W7</accession>
<dbReference type="InterPro" id="IPR050639">
    <property type="entry name" value="SSR_resolvase"/>
</dbReference>
<comment type="caution">
    <text evidence="9">The sequence shown here is derived from an EMBL/GenBank/DDBJ whole genome shotgun (WGS) entry which is preliminary data.</text>
</comment>
<dbReference type="InterPro" id="IPR036162">
    <property type="entry name" value="Resolvase-like_N_sf"/>
</dbReference>
<dbReference type="RefSeq" id="WP_147163565.1">
    <property type="nucleotide sequence ID" value="NZ_BJZO01000039.1"/>
</dbReference>
<gene>
    <name evidence="9" type="ORF">ROR02_16620</name>
</gene>
<protein>
    <submittedName>
        <fullName evidence="9">Invertase</fullName>
    </submittedName>
</protein>
<dbReference type="AlphaFoldDB" id="A0A512H7W7"/>
<evidence type="ECO:0000256" key="3">
    <source>
        <dbReference type="ARBA" id="ARBA00023100"/>
    </source>
</evidence>
<organism evidence="9 10">
    <name type="scientific">Pararhodospirillum oryzae</name>
    <dbReference type="NCBI Taxonomy" id="478448"/>
    <lineage>
        <taxon>Bacteria</taxon>
        <taxon>Pseudomonadati</taxon>
        <taxon>Pseudomonadota</taxon>
        <taxon>Alphaproteobacteria</taxon>
        <taxon>Rhodospirillales</taxon>
        <taxon>Rhodospirillaceae</taxon>
        <taxon>Pararhodospirillum</taxon>
    </lineage>
</organism>
<keyword evidence="5" id="KW-0233">DNA recombination</keyword>
<evidence type="ECO:0000256" key="1">
    <source>
        <dbReference type="ARBA" id="ARBA00009913"/>
    </source>
</evidence>
<feature type="active site" description="O-(5'-phospho-DNA)-serine intermediate" evidence="6 7">
    <location>
        <position position="9"/>
    </location>
</feature>
<dbReference type="Pfam" id="PF00239">
    <property type="entry name" value="Resolvase"/>
    <property type="match status" value="1"/>
</dbReference>
<dbReference type="Proteomes" id="UP000321567">
    <property type="component" value="Unassembled WGS sequence"/>
</dbReference>
<keyword evidence="10" id="KW-1185">Reference proteome</keyword>
<dbReference type="InterPro" id="IPR006118">
    <property type="entry name" value="Recombinase_CS"/>
</dbReference>
<proteinExistence type="inferred from homology"/>
<evidence type="ECO:0000256" key="4">
    <source>
        <dbReference type="ARBA" id="ARBA00023125"/>
    </source>
</evidence>
<dbReference type="InterPro" id="IPR009057">
    <property type="entry name" value="Homeodomain-like_sf"/>
</dbReference>
<dbReference type="SMART" id="SM00857">
    <property type="entry name" value="Resolvase"/>
    <property type="match status" value="1"/>
</dbReference>
<dbReference type="CDD" id="cd00569">
    <property type="entry name" value="HTH_Hin_like"/>
    <property type="match status" value="1"/>
</dbReference>
<dbReference type="PROSITE" id="PS00398">
    <property type="entry name" value="RECOMBINASES_2"/>
    <property type="match status" value="1"/>
</dbReference>